<dbReference type="SUPFAM" id="SSF53850">
    <property type="entry name" value="Periplasmic binding protein-like II"/>
    <property type="match status" value="1"/>
</dbReference>
<dbReference type="InterPro" id="IPR036388">
    <property type="entry name" value="WH-like_DNA-bd_sf"/>
</dbReference>
<dbReference type="GO" id="GO:0003677">
    <property type="term" value="F:DNA binding"/>
    <property type="evidence" value="ECO:0007669"/>
    <property type="project" value="UniProtKB-KW"/>
</dbReference>
<proteinExistence type="inferred from homology"/>
<evidence type="ECO:0000256" key="3">
    <source>
        <dbReference type="ARBA" id="ARBA00023125"/>
    </source>
</evidence>
<evidence type="ECO:0000256" key="1">
    <source>
        <dbReference type="ARBA" id="ARBA00009437"/>
    </source>
</evidence>
<sequence>MPSSPLKIAALRQFLIAAARGSFRAAALETHRSQAAITLAMQQLEDELGGALFERGHQARLTPLGTSVLPLLTELVAVHDRVQEEVRQLASGEHGTLALAVMPSLAEEWLPRVLREFATGHPGVRYRVADVSSPQVGPLVASGEAEIGVTGLIGEDAKLDRVAVARDSFGVVCRPDHWIARRGKALPWKALGDETLIANTTFHALQGHGLERWLDNPYMVIANRTSLIATVRGGLGITVLPTLARPAPEHGLAFVPLTTPRVPRVIGIVTRAGRTLSPAAAAMHQAMRTSLAAFALAQGAQLA</sequence>
<dbReference type="PRINTS" id="PR00039">
    <property type="entry name" value="HTHLYSR"/>
</dbReference>
<dbReference type="InterPro" id="IPR050950">
    <property type="entry name" value="HTH-type_LysR_regulators"/>
</dbReference>
<comment type="similarity">
    <text evidence="1">Belongs to the LysR transcriptional regulatory family.</text>
</comment>
<feature type="domain" description="HTH lysR-type" evidence="5">
    <location>
        <begin position="6"/>
        <end position="62"/>
    </location>
</feature>
<dbReference type="RefSeq" id="WP_179589543.1">
    <property type="nucleotide sequence ID" value="NZ_JACBYR010000002.1"/>
</dbReference>
<evidence type="ECO:0000313" key="7">
    <source>
        <dbReference type="Proteomes" id="UP000542125"/>
    </source>
</evidence>
<dbReference type="Pfam" id="PF00126">
    <property type="entry name" value="HTH_1"/>
    <property type="match status" value="1"/>
</dbReference>
<dbReference type="Gene3D" id="1.10.10.10">
    <property type="entry name" value="Winged helix-like DNA-binding domain superfamily/Winged helix DNA-binding domain"/>
    <property type="match status" value="1"/>
</dbReference>
<dbReference type="Gene3D" id="3.40.190.10">
    <property type="entry name" value="Periplasmic binding protein-like II"/>
    <property type="match status" value="2"/>
</dbReference>
<dbReference type="InterPro" id="IPR000847">
    <property type="entry name" value="LysR_HTH_N"/>
</dbReference>
<organism evidence="6 7">
    <name type="scientific">Pigmentiphaga litoralis</name>
    <dbReference type="NCBI Taxonomy" id="516702"/>
    <lineage>
        <taxon>Bacteria</taxon>
        <taxon>Pseudomonadati</taxon>
        <taxon>Pseudomonadota</taxon>
        <taxon>Betaproteobacteria</taxon>
        <taxon>Burkholderiales</taxon>
        <taxon>Alcaligenaceae</taxon>
        <taxon>Pigmentiphaga</taxon>
    </lineage>
</organism>
<accession>A0A7Y9IYN1</accession>
<gene>
    <name evidence="6" type="ORF">FHW18_004842</name>
</gene>
<dbReference type="SUPFAM" id="SSF46785">
    <property type="entry name" value="Winged helix' DNA-binding domain"/>
    <property type="match status" value="1"/>
</dbReference>
<protein>
    <submittedName>
        <fullName evidence="6">DNA-binding transcriptional LysR family regulator</fullName>
    </submittedName>
</protein>
<evidence type="ECO:0000259" key="5">
    <source>
        <dbReference type="PROSITE" id="PS50931"/>
    </source>
</evidence>
<dbReference type="PROSITE" id="PS50931">
    <property type="entry name" value="HTH_LYSR"/>
    <property type="match status" value="1"/>
</dbReference>
<evidence type="ECO:0000256" key="2">
    <source>
        <dbReference type="ARBA" id="ARBA00023015"/>
    </source>
</evidence>
<dbReference type="EMBL" id="JACBYR010000002">
    <property type="protein sequence ID" value="NYE85535.1"/>
    <property type="molecule type" value="Genomic_DNA"/>
</dbReference>
<keyword evidence="7" id="KW-1185">Reference proteome</keyword>
<name>A0A7Y9IYN1_9BURK</name>
<evidence type="ECO:0000313" key="6">
    <source>
        <dbReference type="EMBL" id="NYE85535.1"/>
    </source>
</evidence>
<dbReference type="PANTHER" id="PTHR30419">
    <property type="entry name" value="HTH-TYPE TRANSCRIPTIONAL REGULATOR YBHD"/>
    <property type="match status" value="1"/>
</dbReference>
<keyword evidence="2" id="KW-0805">Transcription regulation</keyword>
<comment type="caution">
    <text evidence="6">The sequence shown here is derived from an EMBL/GenBank/DDBJ whole genome shotgun (WGS) entry which is preliminary data.</text>
</comment>
<dbReference type="GO" id="GO:0005829">
    <property type="term" value="C:cytosol"/>
    <property type="evidence" value="ECO:0007669"/>
    <property type="project" value="TreeGrafter"/>
</dbReference>
<reference evidence="6 7" key="1">
    <citation type="submission" date="2020-07" db="EMBL/GenBank/DDBJ databases">
        <title>Genomic Encyclopedia of Type Strains, Phase IV (KMG-V): Genome sequencing to study the core and pangenomes of soil and plant-associated prokaryotes.</title>
        <authorList>
            <person name="Whitman W."/>
        </authorList>
    </citation>
    <scope>NUCLEOTIDE SEQUENCE [LARGE SCALE GENOMIC DNA]</scope>
    <source>
        <strain evidence="6 7">SAS40</strain>
    </source>
</reference>
<evidence type="ECO:0000256" key="4">
    <source>
        <dbReference type="ARBA" id="ARBA00023163"/>
    </source>
</evidence>
<keyword evidence="4" id="KW-0804">Transcription</keyword>
<dbReference type="InterPro" id="IPR036390">
    <property type="entry name" value="WH_DNA-bd_sf"/>
</dbReference>
<dbReference type="GO" id="GO:0003700">
    <property type="term" value="F:DNA-binding transcription factor activity"/>
    <property type="evidence" value="ECO:0007669"/>
    <property type="project" value="InterPro"/>
</dbReference>
<dbReference type="Proteomes" id="UP000542125">
    <property type="component" value="Unassembled WGS sequence"/>
</dbReference>
<dbReference type="AlphaFoldDB" id="A0A7Y9IYN1"/>
<keyword evidence="3 6" id="KW-0238">DNA-binding</keyword>
<dbReference type="Pfam" id="PF03466">
    <property type="entry name" value="LysR_substrate"/>
    <property type="match status" value="1"/>
</dbReference>
<dbReference type="InterPro" id="IPR005119">
    <property type="entry name" value="LysR_subst-bd"/>
</dbReference>